<dbReference type="PANTHER" id="PTHR40111">
    <property type="entry name" value="CEPHALOSPORIN-C DEACETYLASE"/>
    <property type="match status" value="1"/>
</dbReference>
<dbReference type="SUPFAM" id="SSF53474">
    <property type="entry name" value="alpha/beta-Hydrolases"/>
    <property type="match status" value="1"/>
</dbReference>
<dbReference type="GO" id="GO:0047739">
    <property type="term" value="F:cephalosporin-C deacetylase activity"/>
    <property type="evidence" value="ECO:0007669"/>
    <property type="project" value="UniProtKB-EC"/>
</dbReference>
<feature type="active site" description="Nucleophile" evidence="1">
    <location>
        <position position="182"/>
    </location>
</feature>
<dbReference type="Pfam" id="PF05448">
    <property type="entry name" value="AXE1"/>
    <property type="match status" value="1"/>
</dbReference>
<dbReference type="PANTHER" id="PTHR40111:SF1">
    <property type="entry name" value="CEPHALOSPORIN-C DEACETYLASE"/>
    <property type="match status" value="1"/>
</dbReference>
<keyword evidence="5" id="KW-1185">Reference proteome</keyword>
<evidence type="ECO:0000313" key="5">
    <source>
        <dbReference type="Proteomes" id="UP001244427"/>
    </source>
</evidence>
<feature type="domain" description="Acetyl xylan esterase" evidence="3">
    <location>
        <begin position="24"/>
        <end position="290"/>
    </location>
</feature>
<dbReference type="GO" id="GO:0005976">
    <property type="term" value="P:polysaccharide metabolic process"/>
    <property type="evidence" value="ECO:0007669"/>
    <property type="project" value="TreeGrafter"/>
</dbReference>
<feature type="binding site" evidence="2">
    <location>
        <position position="98"/>
    </location>
    <ligand>
        <name>substrate</name>
    </ligand>
</feature>
<comment type="caution">
    <text evidence="4">The sequence shown here is derived from an EMBL/GenBank/DDBJ whole genome shotgun (WGS) entry which is preliminary data.</text>
</comment>
<accession>A0AAW8F1T7</accession>
<name>A0AAW8F1T7_9MICO</name>
<proteinExistence type="predicted"/>
<dbReference type="EC" id="3.1.1.41" evidence="4"/>
<feature type="active site" description="Charge relay system" evidence="1">
    <location>
        <position position="264"/>
    </location>
</feature>
<evidence type="ECO:0000256" key="2">
    <source>
        <dbReference type="PIRSR" id="PIRSR639069-2"/>
    </source>
</evidence>
<gene>
    <name evidence="4" type="ORF">QFZ53_003205</name>
</gene>
<protein>
    <submittedName>
        <fullName evidence="4">Cephalosporin-C deacetylase</fullName>
        <ecNumber evidence="4">3.1.1.41</ecNumber>
    </submittedName>
</protein>
<evidence type="ECO:0000313" key="4">
    <source>
        <dbReference type="EMBL" id="MDQ0649009.1"/>
    </source>
</evidence>
<dbReference type="EMBL" id="JAUSXV010000001">
    <property type="protein sequence ID" value="MDQ0649009.1"/>
    <property type="molecule type" value="Genomic_DNA"/>
</dbReference>
<dbReference type="Gene3D" id="3.40.50.1820">
    <property type="entry name" value="alpha/beta hydrolase"/>
    <property type="match status" value="1"/>
</dbReference>
<sequence>MIQDHPEEMTEYSLSALLAPTDGPEEPSDFDEFWQSSFEELGTGPIAWRTLGELAPTPSHRVTEVRFSSSAGEDAAAYVMIPHTSGAVRRGLVVGHGYGGRSGPDLELVPSDTTAIFPCAPGTHARTPSRFPSAPSEHVLAGIAHRDTYSHRFAVADIWRAATVLLDMAPAAAAALDFHGSSFGGGIGAMALPWDSRFRRACLDVPSFGHHAVRLSRRCTGSGEAVRQHLLRHPDARPVLDSFDAAAAARRLRLPVLVGAALLDPAVDPRGQFAVYHALAGPRRLHVRANGHLEGPIGELSDRLALQAAIDFLALPADRVEPKLPDNA</sequence>
<dbReference type="InterPro" id="IPR029058">
    <property type="entry name" value="AB_hydrolase_fold"/>
</dbReference>
<feature type="active site" description="Charge relay system" evidence="1">
    <location>
        <position position="292"/>
    </location>
</feature>
<dbReference type="RefSeq" id="WP_307298139.1">
    <property type="nucleotide sequence ID" value="NZ_JAUSXV010000001.1"/>
</dbReference>
<evidence type="ECO:0000256" key="1">
    <source>
        <dbReference type="PIRSR" id="PIRSR639069-1"/>
    </source>
</evidence>
<dbReference type="InterPro" id="IPR008391">
    <property type="entry name" value="AXE1_dom"/>
</dbReference>
<dbReference type="AlphaFoldDB" id="A0AAW8F1T7"/>
<evidence type="ECO:0000259" key="3">
    <source>
        <dbReference type="Pfam" id="PF05448"/>
    </source>
</evidence>
<dbReference type="Proteomes" id="UP001244427">
    <property type="component" value="Unassembled WGS sequence"/>
</dbReference>
<organism evidence="4 5">
    <name type="scientific">Microbacterium natoriense</name>
    <dbReference type="NCBI Taxonomy" id="284570"/>
    <lineage>
        <taxon>Bacteria</taxon>
        <taxon>Bacillati</taxon>
        <taxon>Actinomycetota</taxon>
        <taxon>Actinomycetes</taxon>
        <taxon>Micrococcales</taxon>
        <taxon>Microbacteriaceae</taxon>
        <taxon>Microbacterium</taxon>
    </lineage>
</organism>
<dbReference type="InterPro" id="IPR039069">
    <property type="entry name" value="CE7"/>
</dbReference>
<reference evidence="4 5" key="1">
    <citation type="submission" date="2023-07" db="EMBL/GenBank/DDBJ databases">
        <title>Comparative genomics of wheat-associated soil bacteria to identify genetic determinants of phenazine resistance.</title>
        <authorList>
            <person name="Mouncey N."/>
        </authorList>
    </citation>
    <scope>NUCLEOTIDE SEQUENCE [LARGE SCALE GENOMIC DNA]</scope>
    <source>
        <strain evidence="4 5">W4I9-1</strain>
    </source>
</reference>
<keyword evidence="4" id="KW-0378">Hydrolase</keyword>